<dbReference type="GO" id="GO:0003950">
    <property type="term" value="F:NAD+ poly-ADP-ribosyltransferase activity"/>
    <property type="evidence" value="ECO:0007669"/>
    <property type="project" value="UniProtKB-EC"/>
</dbReference>
<dbReference type="GO" id="GO:0070212">
    <property type="term" value="P:protein poly-ADP-ribosylation"/>
    <property type="evidence" value="ECO:0007669"/>
    <property type="project" value="TreeGrafter"/>
</dbReference>
<dbReference type="Pfam" id="PF00644">
    <property type="entry name" value="PARP"/>
    <property type="match status" value="1"/>
</dbReference>
<dbReference type="InterPro" id="IPR050800">
    <property type="entry name" value="ARTD/PARP"/>
</dbReference>
<keyword evidence="4" id="KW-0520">NAD</keyword>
<dbReference type="PANTHER" id="PTHR10459">
    <property type="entry name" value="DNA LIGASE"/>
    <property type="match status" value="1"/>
</dbReference>
<evidence type="ECO:0000256" key="5">
    <source>
        <dbReference type="ARBA" id="ARBA00033987"/>
    </source>
</evidence>
<accession>A0A259U1K2</accession>
<dbReference type="SUPFAM" id="SSF56399">
    <property type="entry name" value="ADP-ribosylation"/>
    <property type="match status" value="1"/>
</dbReference>
<comment type="caution">
    <text evidence="7">The sequence shown here is derived from an EMBL/GenBank/DDBJ whole genome shotgun (WGS) entry which is preliminary data.</text>
</comment>
<dbReference type="InParanoid" id="A0A259U1K2"/>
<dbReference type="PANTHER" id="PTHR10459:SF60">
    <property type="entry name" value="POLY [ADP-RIBOSE] POLYMERASE 2"/>
    <property type="match status" value="1"/>
</dbReference>
<dbReference type="Gene3D" id="3.90.228.10">
    <property type="match status" value="1"/>
</dbReference>
<dbReference type="EMBL" id="MQWB01000001">
    <property type="protein sequence ID" value="OZC03869.1"/>
    <property type="molecule type" value="Genomic_DNA"/>
</dbReference>
<evidence type="ECO:0000256" key="1">
    <source>
        <dbReference type="ARBA" id="ARBA00012020"/>
    </source>
</evidence>
<dbReference type="InterPro" id="IPR012317">
    <property type="entry name" value="Poly(ADP-ribose)pol_cat_dom"/>
</dbReference>
<sequence length="407" mass="45358">MSAPAPDRRPTVRLVMVTGANNNKVYEMAENGDGTFTARFGRIGAALQAKTYPTSKWDATYRAKTRKGYTDVTALAAEEGERGFAIDAPEVAALVDHLQAAADDALRAQYLVAPDAVSARQVAEAQAHLDALSAIALDGSPEARDAFDARLIDLFTTIPRKMGDVRDFQLSERLEASGVPDLLNSEQEALDRMAQRVRLGEAPTRPTLMEALGFELRPVTDEKTLRRIRSKMGDHADRLESAVEIVHPRLRERFDAHVGAARQRRTELLWHGSRSENWLSILETGLCLHPDRAVITGKMFGYGLYFARSFQKSLGYTSLRGAFWTGQRADRGVLALYDVHMGRPLTVDRHEAWCPALTADGLDARGSLWRRYDSLHARAGEMLRHDEIVVYREAQACPRYLVEVREG</sequence>
<reference evidence="7 8" key="1">
    <citation type="submission" date="2016-11" db="EMBL/GenBank/DDBJ databases">
        <title>Study of marine rhodopsin-containing bacteria.</title>
        <authorList>
            <person name="Yoshizawa S."/>
            <person name="Kumagai Y."/>
            <person name="Kogure K."/>
        </authorList>
    </citation>
    <scope>NUCLEOTIDE SEQUENCE [LARGE SCALE GENOMIC DNA]</scope>
    <source>
        <strain evidence="7 8">SG-29</strain>
    </source>
</reference>
<dbReference type="GO" id="GO:0006302">
    <property type="term" value="P:double-strand break repair"/>
    <property type="evidence" value="ECO:0007669"/>
    <property type="project" value="TreeGrafter"/>
</dbReference>
<dbReference type="OrthoDB" id="4640276at2"/>
<dbReference type="EC" id="2.4.2.30" evidence="1"/>
<comment type="catalytic activity">
    <reaction evidence="5">
        <text>NAD(+) + (ADP-D-ribosyl)n-acceptor = nicotinamide + (ADP-D-ribosyl)n+1-acceptor + H(+).</text>
        <dbReference type="EC" id="2.4.2.30"/>
    </reaction>
</comment>
<dbReference type="AlphaFoldDB" id="A0A259U1K2"/>
<dbReference type="PROSITE" id="PS51059">
    <property type="entry name" value="PARP_CATALYTIC"/>
    <property type="match status" value="1"/>
</dbReference>
<feature type="domain" description="PARP catalytic" evidence="6">
    <location>
        <begin position="202"/>
        <end position="407"/>
    </location>
</feature>
<dbReference type="GO" id="GO:1990404">
    <property type="term" value="F:NAD+-protein mono-ADP-ribosyltransferase activity"/>
    <property type="evidence" value="ECO:0007669"/>
    <property type="project" value="TreeGrafter"/>
</dbReference>
<organism evidence="7 8">
    <name type="scientific">Rubricoccus marinus</name>
    <dbReference type="NCBI Taxonomy" id="716817"/>
    <lineage>
        <taxon>Bacteria</taxon>
        <taxon>Pseudomonadati</taxon>
        <taxon>Rhodothermota</taxon>
        <taxon>Rhodothermia</taxon>
        <taxon>Rhodothermales</taxon>
        <taxon>Rubricoccaceae</taxon>
        <taxon>Rubricoccus</taxon>
    </lineage>
</organism>
<dbReference type="Proteomes" id="UP000216446">
    <property type="component" value="Unassembled WGS sequence"/>
</dbReference>
<evidence type="ECO:0000256" key="2">
    <source>
        <dbReference type="ARBA" id="ARBA00022676"/>
    </source>
</evidence>
<evidence type="ECO:0000313" key="7">
    <source>
        <dbReference type="EMBL" id="OZC03869.1"/>
    </source>
</evidence>
<evidence type="ECO:0000256" key="3">
    <source>
        <dbReference type="ARBA" id="ARBA00022679"/>
    </source>
</evidence>
<evidence type="ECO:0000256" key="4">
    <source>
        <dbReference type="ARBA" id="ARBA00023027"/>
    </source>
</evidence>
<protein>
    <recommendedName>
        <fullName evidence="1">NAD(+) ADP-ribosyltransferase</fullName>
        <ecNumber evidence="1">2.4.2.30</ecNumber>
    </recommendedName>
</protein>
<evidence type="ECO:0000259" key="6">
    <source>
        <dbReference type="PROSITE" id="PS51059"/>
    </source>
</evidence>
<keyword evidence="8" id="KW-1185">Reference proteome</keyword>
<keyword evidence="2" id="KW-0328">Glycosyltransferase</keyword>
<name>A0A259U1K2_9BACT</name>
<gene>
    <name evidence="7" type="ORF">BSZ36_13265</name>
</gene>
<evidence type="ECO:0000313" key="8">
    <source>
        <dbReference type="Proteomes" id="UP000216446"/>
    </source>
</evidence>
<keyword evidence="3" id="KW-0808">Transferase</keyword>
<dbReference type="RefSeq" id="WP_094549715.1">
    <property type="nucleotide sequence ID" value="NZ_MQWB01000001.1"/>
</dbReference>
<proteinExistence type="predicted"/>